<dbReference type="KEGG" id="ari:UM93_14465"/>
<dbReference type="GO" id="GO:0006260">
    <property type="term" value="P:DNA replication"/>
    <property type="evidence" value="ECO:0007669"/>
    <property type="project" value="InterPro"/>
</dbReference>
<evidence type="ECO:0000256" key="3">
    <source>
        <dbReference type="RuleBase" id="RU000524"/>
    </source>
</evidence>
<dbReference type="SUPFAM" id="SSF50249">
    <property type="entry name" value="Nucleic acid-binding proteins"/>
    <property type="match status" value="1"/>
</dbReference>
<dbReference type="InterPro" id="IPR000424">
    <property type="entry name" value="Primosome_PriB/ssb"/>
</dbReference>
<evidence type="ECO:0000313" key="5">
    <source>
        <dbReference type="EMBL" id="AJT42396.1"/>
    </source>
</evidence>
<sequence>MAQVNFHGWLSADTDLRFSQNGLAILTLKVPENHSKRNQSGGWDQTGTTWWKVTFFGALAELWGNAGLKKGTHVEISGPSKTETWQGQNGENMSVLAVTDPAMKIITDKPKAGDGDNPWSTPTASQNASWGEPNNDEPPF</sequence>
<evidence type="ECO:0000256" key="1">
    <source>
        <dbReference type="ARBA" id="ARBA00023125"/>
    </source>
</evidence>
<dbReference type="RefSeq" id="WP_045076240.1">
    <property type="nucleotide sequence ID" value="NZ_CP011005.1"/>
</dbReference>
<evidence type="ECO:0000256" key="4">
    <source>
        <dbReference type="SAM" id="MobiDB-lite"/>
    </source>
</evidence>
<keyword evidence="1 2" id="KW-0238">DNA-binding</keyword>
<evidence type="ECO:0000256" key="2">
    <source>
        <dbReference type="PROSITE-ProRule" id="PRU00252"/>
    </source>
</evidence>
<evidence type="ECO:0000313" key="6">
    <source>
        <dbReference type="Proteomes" id="UP000061839"/>
    </source>
</evidence>
<dbReference type="InterPro" id="IPR011344">
    <property type="entry name" value="ssDNA-bd"/>
</dbReference>
<dbReference type="GO" id="GO:0003697">
    <property type="term" value="F:single-stranded DNA binding"/>
    <property type="evidence" value="ECO:0007669"/>
    <property type="project" value="InterPro"/>
</dbReference>
<dbReference type="STRING" id="1618207.UM93_14465"/>
<keyword evidence="6" id="KW-1185">Reference proteome</keyword>
<dbReference type="Gene3D" id="2.40.50.140">
    <property type="entry name" value="Nucleic acid-binding proteins"/>
    <property type="match status" value="1"/>
</dbReference>
<dbReference type="CDD" id="cd04496">
    <property type="entry name" value="SSB_OBF"/>
    <property type="match status" value="1"/>
</dbReference>
<dbReference type="EMBL" id="CP011005">
    <property type="protein sequence ID" value="AJT42396.1"/>
    <property type="molecule type" value="Genomic_DNA"/>
</dbReference>
<accession>A0A0D4C1Z6</accession>
<name>A0A0D4C1Z6_9MICC</name>
<dbReference type="PATRIC" id="fig|1618207.4.peg.2943"/>
<dbReference type="PROSITE" id="PS50935">
    <property type="entry name" value="SSB"/>
    <property type="match status" value="1"/>
</dbReference>
<gene>
    <name evidence="5" type="ORF">UM93_14465</name>
</gene>
<feature type="region of interest" description="Disordered" evidence="4">
    <location>
        <begin position="107"/>
        <end position="140"/>
    </location>
</feature>
<dbReference type="AlphaFoldDB" id="A0A0D4C1Z6"/>
<feature type="compositionally biased region" description="Polar residues" evidence="4">
    <location>
        <begin position="118"/>
        <end position="129"/>
    </location>
</feature>
<dbReference type="Pfam" id="PF00436">
    <property type="entry name" value="SSB"/>
    <property type="match status" value="1"/>
</dbReference>
<dbReference type="HOGENOM" id="CLU_1830991_0_0_11"/>
<dbReference type="OrthoDB" id="4954156at2"/>
<organism evidence="5 6">
    <name type="scientific">Psychromicrobium lacuslunae</name>
    <dbReference type="NCBI Taxonomy" id="1618207"/>
    <lineage>
        <taxon>Bacteria</taxon>
        <taxon>Bacillati</taxon>
        <taxon>Actinomycetota</taxon>
        <taxon>Actinomycetes</taxon>
        <taxon>Micrococcales</taxon>
        <taxon>Micrococcaceae</taxon>
        <taxon>Psychromicrobium</taxon>
    </lineage>
</organism>
<reference evidence="5 6" key="1">
    <citation type="journal article" date="2015" name="Genome Announc.">
        <title>Complete Genome Sequencing of Protease-Producing Novel Arthrobacter sp. Strain IHBB 11108 Using PacBio Single-Molecule Real-Time Sequencing Technology.</title>
        <authorList>
            <person name="Kiran S."/>
            <person name="Swarnkar M.K."/>
            <person name="Pal M."/>
            <person name="Thakur R."/>
            <person name="Tewari R."/>
            <person name="Singh A.K."/>
            <person name="Gulati A."/>
        </authorList>
    </citation>
    <scope>NUCLEOTIDE SEQUENCE [LARGE SCALE GENOMIC DNA]</scope>
    <source>
        <strain evidence="5 6">IHBB 11108</strain>
    </source>
</reference>
<dbReference type="NCBIfam" id="TIGR00621">
    <property type="entry name" value="ssb"/>
    <property type="match status" value="1"/>
</dbReference>
<protein>
    <recommendedName>
        <fullName evidence="3">Single-stranded DNA-binding protein</fullName>
    </recommendedName>
</protein>
<dbReference type="InterPro" id="IPR012340">
    <property type="entry name" value="NA-bd_OB-fold"/>
</dbReference>
<dbReference type="Proteomes" id="UP000061839">
    <property type="component" value="Chromosome"/>
</dbReference>
<proteinExistence type="predicted"/>